<dbReference type="GO" id="GO:0019627">
    <property type="term" value="P:urea metabolic process"/>
    <property type="evidence" value="ECO:0007669"/>
    <property type="project" value="InterPro"/>
</dbReference>
<comment type="subcellular location">
    <subcellularLocation>
        <location evidence="1 5">Cytoplasm</location>
    </subcellularLocation>
</comment>
<dbReference type="HOGENOM" id="CLU_093757_2_0_6"/>
<dbReference type="GO" id="GO:0016151">
    <property type="term" value="F:nickel cation binding"/>
    <property type="evidence" value="ECO:0007669"/>
    <property type="project" value="UniProtKB-UniRule"/>
</dbReference>
<dbReference type="GO" id="GO:0005737">
    <property type="term" value="C:cytoplasm"/>
    <property type="evidence" value="ECO:0007669"/>
    <property type="project" value="UniProtKB-SubCell"/>
</dbReference>
<dbReference type="GO" id="GO:0006457">
    <property type="term" value="P:protein folding"/>
    <property type="evidence" value="ECO:0007669"/>
    <property type="project" value="InterPro"/>
</dbReference>
<evidence type="ECO:0000256" key="4">
    <source>
        <dbReference type="ARBA" id="ARBA00023186"/>
    </source>
</evidence>
<gene>
    <name evidence="5" type="primary">ureE</name>
    <name evidence="7" type="ORF">F965_02498</name>
</gene>
<evidence type="ECO:0000313" key="7">
    <source>
        <dbReference type="EMBL" id="ENV12477.1"/>
    </source>
</evidence>
<dbReference type="InterPro" id="IPR012406">
    <property type="entry name" value="UreE"/>
</dbReference>
<keyword evidence="8" id="KW-1185">Reference proteome</keyword>
<organism evidence="7 8">
    <name type="scientific">Acinetobacter schindleri NIPH 900</name>
    <dbReference type="NCBI Taxonomy" id="1217675"/>
    <lineage>
        <taxon>Bacteria</taxon>
        <taxon>Pseudomonadati</taxon>
        <taxon>Pseudomonadota</taxon>
        <taxon>Gammaproteobacteria</taxon>
        <taxon>Moraxellales</taxon>
        <taxon>Moraxellaceae</taxon>
        <taxon>Acinetobacter</taxon>
    </lineage>
</organism>
<comment type="caution">
    <text evidence="7">The sequence shown here is derived from an EMBL/GenBank/DDBJ whole genome shotgun (WGS) entry which is preliminary data.</text>
</comment>
<dbReference type="InterPro" id="IPR036118">
    <property type="entry name" value="UreE_N_sf"/>
</dbReference>
<reference evidence="7 8" key="1">
    <citation type="submission" date="2013-02" db="EMBL/GenBank/DDBJ databases">
        <title>The Genome Sequence of Acinetobacter schindleri NIPH 900.</title>
        <authorList>
            <consortium name="The Broad Institute Genome Sequencing Platform"/>
            <consortium name="The Broad Institute Genome Sequencing Center for Infectious Disease"/>
            <person name="Cerqueira G."/>
            <person name="Feldgarden M."/>
            <person name="Courvalin P."/>
            <person name="Perichon B."/>
            <person name="Grillot-Courvalin C."/>
            <person name="Clermont D."/>
            <person name="Rocha E."/>
            <person name="Yoon E.-J."/>
            <person name="Nemec A."/>
            <person name="Walker B."/>
            <person name="Young S.K."/>
            <person name="Zeng Q."/>
            <person name="Gargeya S."/>
            <person name="Fitzgerald M."/>
            <person name="Haas B."/>
            <person name="Abouelleil A."/>
            <person name="Alvarado L."/>
            <person name="Arachchi H.M."/>
            <person name="Berlin A.M."/>
            <person name="Chapman S.B."/>
            <person name="Dewar J."/>
            <person name="Goldberg J."/>
            <person name="Griggs A."/>
            <person name="Gujja S."/>
            <person name="Hansen M."/>
            <person name="Howarth C."/>
            <person name="Imamovic A."/>
            <person name="Larimer J."/>
            <person name="McCowan C."/>
            <person name="Murphy C."/>
            <person name="Neiman D."/>
            <person name="Pearson M."/>
            <person name="Priest M."/>
            <person name="Roberts A."/>
            <person name="Saif S."/>
            <person name="Shea T."/>
            <person name="Sisk P."/>
            <person name="Sykes S."/>
            <person name="Wortman J."/>
            <person name="Nusbaum C."/>
            <person name="Birren B."/>
        </authorList>
    </citation>
    <scope>NUCLEOTIDE SEQUENCE [LARGE SCALE GENOMIC DNA]</scope>
    <source>
        <strain evidence="7 8">NIPH 900</strain>
    </source>
</reference>
<dbReference type="Gene3D" id="2.60.260.20">
    <property type="entry name" value="Urease metallochaperone UreE, N-terminal domain"/>
    <property type="match status" value="1"/>
</dbReference>
<protein>
    <recommendedName>
        <fullName evidence="5">Urease accessory protein UreE</fullName>
    </recommendedName>
</protein>
<evidence type="ECO:0000256" key="1">
    <source>
        <dbReference type="ARBA" id="ARBA00004496"/>
    </source>
</evidence>
<dbReference type="GO" id="GO:0065003">
    <property type="term" value="P:protein-containing complex assembly"/>
    <property type="evidence" value="ECO:0007669"/>
    <property type="project" value="InterPro"/>
</dbReference>
<keyword evidence="2 5" id="KW-0963">Cytoplasm</keyword>
<dbReference type="SUPFAM" id="SSF69737">
    <property type="entry name" value="Urease metallochaperone UreE, C-terminal domain"/>
    <property type="match status" value="1"/>
</dbReference>
<dbReference type="Gene3D" id="3.30.70.790">
    <property type="entry name" value="UreE, C-terminal domain"/>
    <property type="match status" value="1"/>
</dbReference>
<dbReference type="SMART" id="SM00988">
    <property type="entry name" value="UreE_N"/>
    <property type="match status" value="1"/>
</dbReference>
<evidence type="ECO:0000259" key="6">
    <source>
        <dbReference type="SMART" id="SM00988"/>
    </source>
</evidence>
<feature type="domain" description="UreE urease accessory N-terminal" evidence="6">
    <location>
        <begin position="11"/>
        <end position="76"/>
    </location>
</feature>
<evidence type="ECO:0000313" key="8">
    <source>
        <dbReference type="Proteomes" id="UP000018438"/>
    </source>
</evidence>
<dbReference type="InterPro" id="IPR004029">
    <property type="entry name" value="UreE_N"/>
</dbReference>
<comment type="function">
    <text evidence="5">Involved in urease metallocenter assembly. Binds nickel. Probably functions as a nickel donor during metallocenter assembly.</text>
</comment>
<keyword evidence="4 5" id="KW-0143">Chaperone</keyword>
<evidence type="ECO:0000256" key="5">
    <source>
        <dbReference type="HAMAP-Rule" id="MF_00822"/>
    </source>
</evidence>
<evidence type="ECO:0000256" key="2">
    <source>
        <dbReference type="ARBA" id="ARBA00022490"/>
    </source>
</evidence>
<dbReference type="EMBL" id="APPI01000022">
    <property type="protein sequence ID" value="ENV12477.1"/>
    <property type="molecule type" value="Genomic_DNA"/>
</dbReference>
<dbReference type="AlphaFoldDB" id="N8WK71"/>
<evidence type="ECO:0000256" key="3">
    <source>
        <dbReference type="ARBA" id="ARBA00022596"/>
    </source>
</evidence>
<keyword evidence="3 5" id="KW-0533">Nickel</keyword>
<proteinExistence type="inferred from homology"/>
<accession>N8WK71</accession>
<dbReference type="GO" id="GO:0051082">
    <property type="term" value="F:unfolded protein binding"/>
    <property type="evidence" value="ECO:0007669"/>
    <property type="project" value="UniProtKB-UniRule"/>
</dbReference>
<dbReference type="InterPro" id="IPR007864">
    <property type="entry name" value="UreE_C_dom"/>
</dbReference>
<dbReference type="NCBIfam" id="NF009751">
    <property type="entry name" value="PRK13261.1-1"/>
    <property type="match status" value="1"/>
</dbReference>
<dbReference type="SUPFAM" id="SSF69287">
    <property type="entry name" value="Urease metallochaperone UreE, N-terminal domain"/>
    <property type="match status" value="1"/>
</dbReference>
<name>N8WK71_9GAMM</name>
<dbReference type="Pfam" id="PF02814">
    <property type="entry name" value="UreE_N"/>
    <property type="match status" value="1"/>
</dbReference>
<dbReference type="PATRIC" id="fig|1217675.3.peg.2419"/>
<dbReference type="Proteomes" id="UP000018438">
    <property type="component" value="Unassembled WGS sequence"/>
</dbReference>
<dbReference type="Pfam" id="PF05194">
    <property type="entry name" value="UreE_C"/>
    <property type="match status" value="1"/>
</dbReference>
<dbReference type="CDD" id="cd00571">
    <property type="entry name" value="UreE"/>
    <property type="match status" value="1"/>
</dbReference>
<sequence length="170" mass="19151">MNQIDAYRAKMKIFTQRLEDASHSTDIESIELSFDTRQKSRFRATLKNGTDIGADLPRTGILRSGSVIATDHGELLRVNAKPETLMQVTADHEFDLLKAAYHLGNRHVPLMLTPTALYFEPDHVLAEMVEGLGLRVDTVQHPFEPESGAYAQHQHDHRLSPIKSLHHVAH</sequence>
<comment type="similarity">
    <text evidence="5">Belongs to the UreE family.</text>
</comment>
<dbReference type="HAMAP" id="MF_00822">
    <property type="entry name" value="UreE"/>
    <property type="match status" value="1"/>
</dbReference>
<dbReference type="PIRSF" id="PIRSF036402">
    <property type="entry name" value="Ureas_acces_UreE"/>
    <property type="match status" value="1"/>
</dbReference>